<keyword evidence="4 6" id="KW-1133">Transmembrane helix</keyword>
<evidence type="ECO:0008006" key="8">
    <source>
        <dbReference type="Google" id="ProtNLM"/>
    </source>
</evidence>
<dbReference type="PANTHER" id="PTHR43370">
    <property type="entry name" value="SUGAR ABC TRANSPORTER INTEGRAL MEMBRANE PROTEIN-RELATED"/>
    <property type="match status" value="1"/>
</dbReference>
<reference evidence="7" key="1">
    <citation type="submission" date="2018-05" db="EMBL/GenBank/DDBJ databases">
        <authorList>
            <person name="Lanie J.A."/>
            <person name="Ng W.-L."/>
            <person name="Kazmierczak K.M."/>
            <person name="Andrzejewski T.M."/>
            <person name="Davidsen T.M."/>
            <person name="Wayne K.J."/>
            <person name="Tettelin H."/>
            <person name="Glass J.I."/>
            <person name="Rusch D."/>
            <person name="Podicherti R."/>
            <person name="Tsui H.-C.T."/>
            <person name="Winkler M.E."/>
        </authorList>
    </citation>
    <scope>NUCLEOTIDE SEQUENCE</scope>
</reference>
<name>A0A381RSA8_9ZZZZ</name>
<dbReference type="EMBL" id="UINC01002264">
    <property type="protein sequence ID" value="SUZ94765.1"/>
    <property type="molecule type" value="Genomic_DNA"/>
</dbReference>
<evidence type="ECO:0000256" key="4">
    <source>
        <dbReference type="ARBA" id="ARBA00022989"/>
    </source>
</evidence>
<feature type="transmembrane region" description="Helical" evidence="6">
    <location>
        <begin position="134"/>
        <end position="152"/>
    </location>
</feature>
<feature type="transmembrane region" description="Helical" evidence="6">
    <location>
        <begin position="216"/>
        <end position="244"/>
    </location>
</feature>
<protein>
    <recommendedName>
        <fullName evidence="8">ABC transporter permease</fullName>
    </recommendedName>
</protein>
<feature type="transmembrane region" description="Helical" evidence="6">
    <location>
        <begin position="52"/>
        <end position="75"/>
    </location>
</feature>
<organism evidence="7">
    <name type="scientific">marine metagenome</name>
    <dbReference type="NCBI Taxonomy" id="408172"/>
    <lineage>
        <taxon>unclassified sequences</taxon>
        <taxon>metagenomes</taxon>
        <taxon>ecological metagenomes</taxon>
    </lineage>
</organism>
<accession>A0A381RSA8</accession>
<evidence type="ECO:0000256" key="3">
    <source>
        <dbReference type="ARBA" id="ARBA00022692"/>
    </source>
</evidence>
<dbReference type="CDD" id="cd06580">
    <property type="entry name" value="TM_PBP1_transp_TpRbsC_like"/>
    <property type="match status" value="1"/>
</dbReference>
<keyword evidence="2" id="KW-1003">Cell membrane</keyword>
<evidence type="ECO:0000313" key="7">
    <source>
        <dbReference type="EMBL" id="SUZ94765.1"/>
    </source>
</evidence>
<dbReference type="PANTHER" id="PTHR43370:SF2">
    <property type="entry name" value="ABC TRANSPORTER PERMEASE PROTEIN"/>
    <property type="match status" value="1"/>
</dbReference>
<evidence type="ECO:0000256" key="1">
    <source>
        <dbReference type="ARBA" id="ARBA00004651"/>
    </source>
</evidence>
<keyword evidence="5 6" id="KW-0472">Membrane</keyword>
<proteinExistence type="predicted"/>
<evidence type="ECO:0000256" key="5">
    <source>
        <dbReference type="ARBA" id="ARBA00023136"/>
    </source>
</evidence>
<evidence type="ECO:0000256" key="2">
    <source>
        <dbReference type="ARBA" id="ARBA00022475"/>
    </source>
</evidence>
<evidence type="ECO:0000256" key="6">
    <source>
        <dbReference type="SAM" id="Phobius"/>
    </source>
</evidence>
<gene>
    <name evidence="7" type="ORF">METZ01_LOCUS47619</name>
</gene>
<dbReference type="GO" id="GO:0022857">
    <property type="term" value="F:transmembrane transporter activity"/>
    <property type="evidence" value="ECO:0007669"/>
    <property type="project" value="InterPro"/>
</dbReference>
<dbReference type="Pfam" id="PF02653">
    <property type="entry name" value="BPD_transp_2"/>
    <property type="match status" value="1"/>
</dbReference>
<dbReference type="AlphaFoldDB" id="A0A381RSA8"/>
<feature type="transmembrane region" description="Helical" evidence="6">
    <location>
        <begin position="82"/>
        <end position="100"/>
    </location>
</feature>
<dbReference type="GO" id="GO:0005886">
    <property type="term" value="C:plasma membrane"/>
    <property type="evidence" value="ECO:0007669"/>
    <property type="project" value="UniProtKB-SubCell"/>
</dbReference>
<feature type="transmembrane region" description="Helical" evidence="6">
    <location>
        <begin position="256"/>
        <end position="276"/>
    </location>
</feature>
<sequence length="296" mass="30629">MTGAVGPGISVLYATYGELITERAGRINLGTEGSMLMGACFGFIITVEASSIAVGVLVAMLAGAGLSLVLAYLVIYRDTNQLATGFALTLFGAGITAYAGRGYVDSTIEGLNPISIPLLSEIPKLGQALFQQDILAYIAYVLGPLLFLGLHYTRTGLSLKAVGESIDVAFAAGRNPRVIQIAAIAAGGALAGLGGAQLSLGLTHTWSEGMTVGRGFVAVGLVIFAMWSPLRAMVGAFLFGGAIGLQLQLQTVGAPISPFILDMLPYLIILFVMALWSRASARAMPEGLKGVLKATT</sequence>
<dbReference type="InterPro" id="IPR001851">
    <property type="entry name" value="ABC_transp_permease"/>
</dbReference>
<comment type="subcellular location">
    <subcellularLocation>
        <location evidence="1">Cell membrane</location>
        <topology evidence="1">Multi-pass membrane protein</topology>
    </subcellularLocation>
</comment>
<keyword evidence="3 6" id="KW-0812">Transmembrane</keyword>